<keyword evidence="2" id="KW-0813">Transport</keyword>
<feature type="transmembrane region" description="Helical" evidence="7">
    <location>
        <begin position="157"/>
        <end position="176"/>
    </location>
</feature>
<organism evidence="8 9">
    <name type="scientific">Aspergillus ellipticus CBS 707.79</name>
    <dbReference type="NCBI Taxonomy" id="1448320"/>
    <lineage>
        <taxon>Eukaryota</taxon>
        <taxon>Fungi</taxon>
        <taxon>Dikarya</taxon>
        <taxon>Ascomycota</taxon>
        <taxon>Pezizomycotina</taxon>
        <taxon>Eurotiomycetes</taxon>
        <taxon>Eurotiomycetidae</taxon>
        <taxon>Eurotiales</taxon>
        <taxon>Aspergillaceae</taxon>
        <taxon>Aspergillus</taxon>
        <taxon>Aspergillus subgen. Circumdati</taxon>
    </lineage>
</organism>
<dbReference type="PANTHER" id="PTHR45649">
    <property type="entry name" value="AMINO-ACID PERMEASE BAT1"/>
    <property type="match status" value="1"/>
</dbReference>
<evidence type="ECO:0000256" key="6">
    <source>
        <dbReference type="SAM" id="MobiDB-lite"/>
    </source>
</evidence>
<evidence type="ECO:0000256" key="5">
    <source>
        <dbReference type="ARBA" id="ARBA00023136"/>
    </source>
</evidence>
<accession>A0A319DB08</accession>
<feature type="transmembrane region" description="Helical" evidence="7">
    <location>
        <begin position="267"/>
        <end position="292"/>
    </location>
</feature>
<dbReference type="PROSITE" id="PS00218">
    <property type="entry name" value="AMINO_ACID_PERMEASE_1"/>
    <property type="match status" value="1"/>
</dbReference>
<dbReference type="GO" id="GO:0016020">
    <property type="term" value="C:membrane"/>
    <property type="evidence" value="ECO:0007669"/>
    <property type="project" value="UniProtKB-SubCell"/>
</dbReference>
<evidence type="ECO:0000313" key="8">
    <source>
        <dbReference type="EMBL" id="PYH94596.1"/>
    </source>
</evidence>
<keyword evidence="4 7" id="KW-1133">Transmembrane helix</keyword>
<feature type="region of interest" description="Disordered" evidence="6">
    <location>
        <begin position="513"/>
        <end position="532"/>
    </location>
</feature>
<sequence length="532" mass="57881">MPEAPEDAFGPGTKEDRALEHLGYQQEFKRSFSLLDMVGFSFSIVTCWSALSGVFSVGVTAGGPPVMLFGWVGVCVITFAVALSMAEWCSRWPVAGGQYSWVFLLAPPKIAREMSYITGWFMLTGILAMGSANNSFAANFILGQANLVNPEYVIERWHTVLVTYAVAIWALVINTFMPHLLNRLSRAILLWNVCSFVIIVVVLLATKKDKQDAAFVFQDFQNMTGYGSAMATMIGIVQSFFGMCCYDTASHMTEEMTHPSRDAPLAMVMSVGMGAVTGFVFLLTLCFCIGDITATADTSTEVPVIQIFYDSTQSKVGSCFMASMMTIIMMVSSVSLVAEGSRSLFAFARDRGMPFSGLLSRVAKGKKIPIYAILVTVVVQMAFNSIYFGTVTGFNTVVDIATTGFYVSYALVLLARLLGYFFGHDVASFDGPYSFSTPISLTLHAMGFLFLMLAFITFNFPSEAPVTSNSMNYTSAAIGLVALLSIFTWFTTARRQFKGPSDVQDLVVEGVEEPNTAGESSAGLFEKAKLSS</sequence>
<evidence type="ECO:0000256" key="4">
    <source>
        <dbReference type="ARBA" id="ARBA00022989"/>
    </source>
</evidence>
<dbReference type="Proteomes" id="UP000247810">
    <property type="component" value="Unassembled WGS sequence"/>
</dbReference>
<dbReference type="STRING" id="1448320.A0A319DB08"/>
<evidence type="ECO:0000256" key="3">
    <source>
        <dbReference type="ARBA" id="ARBA00022692"/>
    </source>
</evidence>
<dbReference type="Gene3D" id="1.20.1740.10">
    <property type="entry name" value="Amino acid/polyamine transporter I"/>
    <property type="match status" value="1"/>
</dbReference>
<feature type="transmembrane region" description="Helical" evidence="7">
    <location>
        <begin position="34"/>
        <end position="55"/>
    </location>
</feature>
<feature type="transmembrane region" description="Helical" evidence="7">
    <location>
        <begin position="226"/>
        <end position="246"/>
    </location>
</feature>
<feature type="transmembrane region" description="Helical" evidence="7">
    <location>
        <begin position="320"/>
        <end position="347"/>
    </location>
</feature>
<dbReference type="PANTHER" id="PTHR45649:SF8">
    <property type="entry name" value="PERMEASE, PUTATIVE-RELATED"/>
    <property type="match status" value="1"/>
</dbReference>
<keyword evidence="5 7" id="KW-0472">Membrane</keyword>
<proteinExistence type="predicted"/>
<dbReference type="GO" id="GO:0006865">
    <property type="term" value="P:amino acid transport"/>
    <property type="evidence" value="ECO:0007669"/>
    <property type="project" value="InterPro"/>
</dbReference>
<feature type="transmembrane region" description="Helical" evidence="7">
    <location>
        <begin position="400"/>
        <end position="423"/>
    </location>
</feature>
<dbReference type="VEuPathDB" id="FungiDB:BO71DRAFT_449964"/>
<protein>
    <submittedName>
        <fullName evidence="8">GABA permease</fullName>
    </submittedName>
</protein>
<dbReference type="Pfam" id="PF13520">
    <property type="entry name" value="AA_permease_2"/>
    <property type="match status" value="1"/>
</dbReference>
<feature type="transmembrane region" description="Helical" evidence="7">
    <location>
        <begin position="188"/>
        <end position="206"/>
    </location>
</feature>
<dbReference type="EMBL" id="KZ825868">
    <property type="protein sequence ID" value="PYH94596.1"/>
    <property type="molecule type" value="Genomic_DNA"/>
</dbReference>
<evidence type="ECO:0000256" key="7">
    <source>
        <dbReference type="SAM" id="Phobius"/>
    </source>
</evidence>
<keyword evidence="3 7" id="KW-0812">Transmembrane</keyword>
<evidence type="ECO:0000256" key="2">
    <source>
        <dbReference type="ARBA" id="ARBA00022448"/>
    </source>
</evidence>
<reference evidence="8 9" key="1">
    <citation type="submission" date="2018-02" db="EMBL/GenBank/DDBJ databases">
        <title>The genomes of Aspergillus section Nigri reveals drivers in fungal speciation.</title>
        <authorList>
            <consortium name="DOE Joint Genome Institute"/>
            <person name="Vesth T.C."/>
            <person name="Nybo J."/>
            <person name="Theobald S."/>
            <person name="Brandl J."/>
            <person name="Frisvad J.C."/>
            <person name="Nielsen K.F."/>
            <person name="Lyhne E.K."/>
            <person name="Kogle M.E."/>
            <person name="Kuo A."/>
            <person name="Riley R."/>
            <person name="Clum A."/>
            <person name="Nolan M."/>
            <person name="Lipzen A."/>
            <person name="Salamov A."/>
            <person name="Henrissat B."/>
            <person name="Wiebenga A."/>
            <person name="De vries R.P."/>
            <person name="Grigoriev I.V."/>
            <person name="Mortensen U.H."/>
            <person name="Andersen M.R."/>
            <person name="Baker S.E."/>
        </authorList>
    </citation>
    <scope>NUCLEOTIDE SEQUENCE [LARGE SCALE GENOMIC DNA]</scope>
    <source>
        <strain evidence="8 9">CBS 707.79</strain>
    </source>
</reference>
<evidence type="ECO:0000256" key="1">
    <source>
        <dbReference type="ARBA" id="ARBA00004141"/>
    </source>
</evidence>
<dbReference type="GO" id="GO:0022857">
    <property type="term" value="F:transmembrane transporter activity"/>
    <property type="evidence" value="ECO:0007669"/>
    <property type="project" value="InterPro"/>
</dbReference>
<feature type="transmembrane region" description="Helical" evidence="7">
    <location>
        <begin position="435"/>
        <end position="458"/>
    </location>
</feature>
<dbReference type="PIRSF" id="PIRSF006060">
    <property type="entry name" value="AA_transporter"/>
    <property type="match status" value="1"/>
</dbReference>
<comment type="subcellular location">
    <subcellularLocation>
        <location evidence="1">Membrane</location>
        <topology evidence="1">Multi-pass membrane protein</topology>
    </subcellularLocation>
</comment>
<feature type="transmembrane region" description="Helical" evidence="7">
    <location>
        <begin position="368"/>
        <end position="388"/>
    </location>
</feature>
<feature type="transmembrane region" description="Helical" evidence="7">
    <location>
        <begin position="470"/>
        <end position="490"/>
    </location>
</feature>
<dbReference type="OrthoDB" id="3257095at2759"/>
<feature type="transmembrane region" description="Helical" evidence="7">
    <location>
        <begin position="117"/>
        <end position="137"/>
    </location>
</feature>
<gene>
    <name evidence="8" type="ORF">BO71DRAFT_449964</name>
</gene>
<name>A0A319DB08_9EURO</name>
<feature type="transmembrane region" description="Helical" evidence="7">
    <location>
        <begin position="67"/>
        <end position="86"/>
    </location>
</feature>
<evidence type="ECO:0000313" key="9">
    <source>
        <dbReference type="Proteomes" id="UP000247810"/>
    </source>
</evidence>
<dbReference type="AlphaFoldDB" id="A0A319DB08"/>
<dbReference type="InterPro" id="IPR004840">
    <property type="entry name" value="Amino_acid_permease_CS"/>
</dbReference>
<keyword evidence="9" id="KW-1185">Reference proteome</keyword>
<dbReference type="InterPro" id="IPR002293">
    <property type="entry name" value="AA/rel_permease1"/>
</dbReference>